<dbReference type="Proteomes" id="UP001232493">
    <property type="component" value="Chromosome"/>
</dbReference>
<comment type="cofactor">
    <cofactor evidence="1">
        <name>Zn(2+)</name>
        <dbReference type="ChEBI" id="CHEBI:29105"/>
    </cofactor>
</comment>
<dbReference type="InterPro" id="IPR011059">
    <property type="entry name" value="Metal-dep_hydrolase_composite"/>
</dbReference>
<proteinExistence type="predicted"/>
<sequence length="439" mass="50555">MFDLGILNGKVYITGKFLKANVYIKNGKICDISKSQLEAKKYYDISGKYLLPGFIDPHVHFHLDLGKYISADDFHSGSISGAYGGITTYIDFLDPVRTAEELEKAFEDRLNLAKNSLTDYAFHATIANPTDEPEKILRKARQLGLSSIKLFTTYSSSNRRTYDGYIAELLEKSKQYGVVISIHAENDEIIKKYEKNEIKVKDHSKYRPTITELSEVIKLAEMAEYYNAQLYIVHLTSGKTLDELKKKFKHILGKNVIIESCPHYFYFTDDIYNTEKGYLYTMTPPLRSEEEKELLIKNINYVTTIGTDHCPFNVNEKKKDIVNGMPMGIGGVEFSFVLMYSMFGKKIIDKFTKNIAKYYGLKNKGEILPSYDADLVVFDPYKEWEIKEHHSKSDYIPYKNFRVKGKVLSTISRGRFVVKEGKLNKRIKGSFIKRGEIIW</sequence>
<organism evidence="3 4">
    <name type="scientific">Marinitoga aeolica</name>
    <dbReference type="NCBI Taxonomy" id="2809031"/>
    <lineage>
        <taxon>Bacteria</taxon>
        <taxon>Thermotogati</taxon>
        <taxon>Thermotogota</taxon>
        <taxon>Thermotogae</taxon>
        <taxon>Petrotogales</taxon>
        <taxon>Petrotogaceae</taxon>
        <taxon>Marinitoga</taxon>
    </lineage>
</organism>
<name>A0ABY8PSU3_9BACT</name>
<gene>
    <name evidence="3" type="ORF">JRV97_03950</name>
</gene>
<dbReference type="RefSeq" id="WP_281000393.1">
    <property type="nucleotide sequence ID" value="NZ_CP069362.1"/>
</dbReference>
<accession>A0ABY8PSU3</accession>
<evidence type="ECO:0000256" key="1">
    <source>
        <dbReference type="ARBA" id="ARBA00001947"/>
    </source>
</evidence>
<evidence type="ECO:0000259" key="2">
    <source>
        <dbReference type="Pfam" id="PF01979"/>
    </source>
</evidence>
<feature type="domain" description="Amidohydrolase-related" evidence="2">
    <location>
        <begin position="49"/>
        <end position="417"/>
    </location>
</feature>
<dbReference type="PANTHER" id="PTHR11647">
    <property type="entry name" value="HYDRANTOINASE/DIHYDROPYRIMIDINASE FAMILY MEMBER"/>
    <property type="match status" value="1"/>
</dbReference>
<dbReference type="SUPFAM" id="SSF51556">
    <property type="entry name" value="Metallo-dependent hydrolases"/>
    <property type="match status" value="1"/>
</dbReference>
<evidence type="ECO:0000313" key="4">
    <source>
        <dbReference type="Proteomes" id="UP001232493"/>
    </source>
</evidence>
<dbReference type="SUPFAM" id="SSF51338">
    <property type="entry name" value="Composite domain of metallo-dependent hydrolases"/>
    <property type="match status" value="1"/>
</dbReference>
<dbReference type="InterPro" id="IPR032466">
    <property type="entry name" value="Metal_Hydrolase"/>
</dbReference>
<dbReference type="InterPro" id="IPR050378">
    <property type="entry name" value="Metallo-dep_Hydrolases_sf"/>
</dbReference>
<dbReference type="InterPro" id="IPR006680">
    <property type="entry name" value="Amidohydro-rel"/>
</dbReference>
<protein>
    <submittedName>
        <fullName evidence="3">Amidohydrolase family protein</fullName>
    </submittedName>
</protein>
<evidence type="ECO:0000313" key="3">
    <source>
        <dbReference type="EMBL" id="WGS65714.1"/>
    </source>
</evidence>
<dbReference type="Gene3D" id="2.30.40.10">
    <property type="entry name" value="Urease, subunit C, domain 1"/>
    <property type="match status" value="1"/>
</dbReference>
<keyword evidence="4" id="KW-1185">Reference proteome</keyword>
<dbReference type="Gene3D" id="3.20.20.140">
    <property type="entry name" value="Metal-dependent hydrolases"/>
    <property type="match status" value="1"/>
</dbReference>
<dbReference type="PANTHER" id="PTHR11647:SF1">
    <property type="entry name" value="COLLAPSIN RESPONSE MEDIATOR PROTEIN"/>
    <property type="match status" value="1"/>
</dbReference>
<dbReference type="Pfam" id="PF01979">
    <property type="entry name" value="Amidohydro_1"/>
    <property type="match status" value="1"/>
</dbReference>
<dbReference type="EMBL" id="CP069362">
    <property type="protein sequence ID" value="WGS65714.1"/>
    <property type="molecule type" value="Genomic_DNA"/>
</dbReference>
<reference evidence="3 4" key="1">
    <citation type="submission" date="2021-02" db="EMBL/GenBank/DDBJ databases">
        <title>Characterization of Marinitoga sp. nov. str. BP5-C20A.</title>
        <authorList>
            <person name="Erauso G."/>
            <person name="Postec A."/>
        </authorList>
    </citation>
    <scope>NUCLEOTIDE SEQUENCE [LARGE SCALE GENOMIC DNA]</scope>
    <source>
        <strain evidence="3 4">BP5-C20A</strain>
    </source>
</reference>